<dbReference type="Gene3D" id="3.40.50.920">
    <property type="match status" value="1"/>
</dbReference>
<dbReference type="RefSeq" id="WP_127344644.1">
    <property type="nucleotide sequence ID" value="NZ_RJJX01000025.1"/>
</dbReference>
<dbReference type="PANTHER" id="PTHR42980">
    <property type="entry name" value="2-OXOISOVALERATE DEHYDROGENASE SUBUNIT BETA-RELATED"/>
    <property type="match status" value="1"/>
</dbReference>
<keyword evidence="4" id="KW-0560">Oxidoreductase</keyword>
<dbReference type="EC" id="1.2.4.4" evidence="3"/>
<dbReference type="Pfam" id="PF00676">
    <property type="entry name" value="E1_dh"/>
    <property type="match status" value="1"/>
</dbReference>
<dbReference type="EMBL" id="RJJX01000025">
    <property type="protein sequence ID" value="RUT73240.1"/>
    <property type="molecule type" value="Genomic_DNA"/>
</dbReference>
<dbReference type="InterPro" id="IPR033248">
    <property type="entry name" value="Transketolase_C"/>
</dbReference>
<evidence type="ECO:0000259" key="6">
    <source>
        <dbReference type="SMART" id="SM00861"/>
    </source>
</evidence>
<dbReference type="InterPro" id="IPR005475">
    <property type="entry name" value="Transketolase-like_Pyr-bd"/>
</dbReference>
<name>A0A434AFU4_9BACT</name>
<evidence type="ECO:0000256" key="5">
    <source>
        <dbReference type="ARBA" id="ARBA00023052"/>
    </source>
</evidence>
<evidence type="ECO:0000313" key="8">
    <source>
        <dbReference type="Proteomes" id="UP000282985"/>
    </source>
</evidence>
<keyword evidence="5" id="KW-0786">Thiamine pyrophosphate</keyword>
<dbReference type="GO" id="GO:0007584">
    <property type="term" value="P:response to nutrient"/>
    <property type="evidence" value="ECO:0007669"/>
    <property type="project" value="TreeGrafter"/>
</dbReference>
<comment type="caution">
    <text evidence="7">The sequence shown here is derived from an EMBL/GenBank/DDBJ whole genome shotgun (WGS) entry which is preliminary data.</text>
</comment>
<accession>A0A434AFU4</accession>
<evidence type="ECO:0000256" key="4">
    <source>
        <dbReference type="ARBA" id="ARBA00023002"/>
    </source>
</evidence>
<dbReference type="SMART" id="SM00861">
    <property type="entry name" value="Transket_pyr"/>
    <property type="match status" value="1"/>
</dbReference>
<dbReference type="InterPro" id="IPR009014">
    <property type="entry name" value="Transketo_C/PFOR_II"/>
</dbReference>
<dbReference type="SUPFAM" id="SSF52518">
    <property type="entry name" value="Thiamin diphosphate-binding fold (THDP-binding)"/>
    <property type="match status" value="2"/>
</dbReference>
<dbReference type="InterPro" id="IPR029061">
    <property type="entry name" value="THDP-binding"/>
</dbReference>
<dbReference type="Pfam" id="PF02779">
    <property type="entry name" value="Transket_pyr"/>
    <property type="match status" value="1"/>
</dbReference>
<reference evidence="7 8" key="1">
    <citation type="submission" date="2018-11" db="EMBL/GenBank/DDBJ databases">
        <title>Parancylomarina longa gen. nov., sp. nov., isolated from sediments of southern Okinawa.</title>
        <authorList>
            <person name="Fu T."/>
        </authorList>
    </citation>
    <scope>NUCLEOTIDE SEQUENCE [LARGE SCALE GENOMIC DNA]</scope>
    <source>
        <strain evidence="7 8">T3-2 S1-C</strain>
    </source>
</reference>
<feature type="domain" description="Transketolase-like pyrimidine-binding" evidence="6">
    <location>
        <begin position="478"/>
        <end position="652"/>
    </location>
</feature>
<organism evidence="7 8">
    <name type="scientific">Ancylomarina longa</name>
    <dbReference type="NCBI Taxonomy" id="2487017"/>
    <lineage>
        <taxon>Bacteria</taxon>
        <taxon>Pseudomonadati</taxon>
        <taxon>Bacteroidota</taxon>
        <taxon>Bacteroidia</taxon>
        <taxon>Marinilabiliales</taxon>
        <taxon>Marinifilaceae</taxon>
        <taxon>Ancylomarina</taxon>
    </lineage>
</organism>
<evidence type="ECO:0000313" key="7">
    <source>
        <dbReference type="EMBL" id="RUT73240.1"/>
    </source>
</evidence>
<sequence>MSETLRENREVKDEHLSFDDFTSEVLEDYRIANMSRQLSIFGRKEVLTGKAKFGIFGDGKEIAQIAMAKSFKEGDWRSGYYRDQTFMLAAGLLSPEEFFAQLFGETQLDKNPANGGRLMNNHYATRSLNADGSWKDLTKQKNSSADISPTAGQMPRLVGLAYASKLFRENKELHNYSGFSDKGNEVAFGTIGDSSTSEGHFWEAINAAGVLRIPMAMSVWDDGWGISVPNKYQTTKSNISEVLKGFEQDEKGDGYLIYRAKGWDYPGLCKMYMEGVNLCRKDHIPVLFHVSEMTQPLGHSTSGSHERYKNKERLDWEIEYDPIGKMREWILSMELTDEKTLDGIETAALEEVKRARLAAWKSYSDPIKKEREDLIRLVTKADCDCQKTDRIDEIVQNLKKVIHPVRKDNVSAAKKILRHICSSCASFKPLKSQLQEWLKQALLENEERYSSLLYSETESCVQKIKPIVPQYNSDSKIVNGREVLRDNFDKLFAKYPLLLTFGEDTGFIGGVNQSLEGMQDKYGKLRVSDTGIREATILGQGIGLALRGLRPIAEIQYFDYLLYALQTMSDDLATLQYRTKGGQRAPVIIRTRGHRLEGIWHSGSPLSMVINSIRGVNVCVPRNMTKAAGFYNTLLESDEPALVIEPLNGYRLKEKLPENLGEFKTPLGIPEILEEGNDITLVTYGSCVRIAEDAVKQLKDFDISVELIDVQTLLPFDVNQMIVESVKKTNRIVFFDEDVPGGSSAFMMQKVLEEQKAYYHLDSEPRTITAKDHRPAYGTDGDYFSNPNAEDVFEVIYEILRETNPQKFPPIYKD</sequence>
<dbReference type="AlphaFoldDB" id="A0A434AFU4"/>
<dbReference type="Gene3D" id="3.40.50.970">
    <property type="match status" value="2"/>
</dbReference>
<evidence type="ECO:0000256" key="1">
    <source>
        <dbReference type="ARBA" id="ARBA00001964"/>
    </source>
</evidence>
<gene>
    <name evidence="7" type="ORF">DLK05_14270</name>
</gene>
<protein>
    <recommendedName>
        <fullName evidence="3">3-methyl-2-oxobutanoate dehydrogenase (2-methylpropanoyl-transferring)</fullName>
        <ecNumber evidence="3">1.2.4.4</ecNumber>
    </recommendedName>
</protein>
<comment type="cofactor">
    <cofactor evidence="1">
        <name>thiamine diphosphate</name>
        <dbReference type="ChEBI" id="CHEBI:58937"/>
    </cofactor>
</comment>
<evidence type="ECO:0000256" key="3">
    <source>
        <dbReference type="ARBA" id="ARBA00012277"/>
    </source>
</evidence>
<dbReference type="OrthoDB" id="9769337at2"/>
<proteinExistence type="predicted"/>
<dbReference type="CDD" id="cd02000">
    <property type="entry name" value="TPP_E1_PDC_ADC_BCADC"/>
    <property type="match status" value="1"/>
</dbReference>
<dbReference type="GO" id="GO:0003863">
    <property type="term" value="F:branched-chain 2-oxo acid dehydrogenase activity"/>
    <property type="evidence" value="ECO:0007669"/>
    <property type="project" value="UniProtKB-EC"/>
</dbReference>
<dbReference type="GO" id="GO:0009083">
    <property type="term" value="P:branched-chain amino acid catabolic process"/>
    <property type="evidence" value="ECO:0007669"/>
    <property type="project" value="TreeGrafter"/>
</dbReference>
<evidence type="ECO:0000256" key="2">
    <source>
        <dbReference type="ARBA" id="ARBA00003906"/>
    </source>
</evidence>
<dbReference type="PANTHER" id="PTHR42980:SF1">
    <property type="entry name" value="2-OXOISOVALERATE DEHYDROGENASE SUBUNIT BETA, MITOCHONDRIAL"/>
    <property type="match status" value="1"/>
</dbReference>
<comment type="function">
    <text evidence="2">E1 component of the 2-oxoglutarate dehydrogenase (OGDH) complex which catalyzes the decarboxylation of 2-oxoglutarate, the first step in the conversion of 2-oxoglutarate to succinyl-CoA and CO(2).</text>
</comment>
<dbReference type="Proteomes" id="UP000282985">
    <property type="component" value="Unassembled WGS sequence"/>
</dbReference>
<keyword evidence="8" id="KW-1185">Reference proteome</keyword>
<dbReference type="InterPro" id="IPR001017">
    <property type="entry name" value="DH_E1"/>
</dbReference>
<dbReference type="SUPFAM" id="SSF52922">
    <property type="entry name" value="TK C-terminal domain-like"/>
    <property type="match status" value="1"/>
</dbReference>
<dbReference type="Pfam" id="PF02780">
    <property type="entry name" value="Transketolase_C"/>
    <property type="match status" value="1"/>
</dbReference>